<name>M7C1K1_CHEMY</name>
<reference evidence="2" key="1">
    <citation type="journal article" date="2013" name="Nat. Genet.">
        <title>The draft genomes of soft-shell turtle and green sea turtle yield insights into the development and evolution of the turtle-specific body plan.</title>
        <authorList>
            <person name="Wang Z."/>
            <person name="Pascual-Anaya J."/>
            <person name="Zadissa A."/>
            <person name="Li W."/>
            <person name="Niimura Y."/>
            <person name="Huang Z."/>
            <person name="Li C."/>
            <person name="White S."/>
            <person name="Xiong Z."/>
            <person name="Fang D."/>
            <person name="Wang B."/>
            <person name="Ming Y."/>
            <person name="Chen Y."/>
            <person name="Zheng Y."/>
            <person name="Kuraku S."/>
            <person name="Pignatelli M."/>
            <person name="Herrero J."/>
            <person name="Beal K."/>
            <person name="Nozawa M."/>
            <person name="Li Q."/>
            <person name="Wang J."/>
            <person name="Zhang H."/>
            <person name="Yu L."/>
            <person name="Shigenobu S."/>
            <person name="Wang J."/>
            <person name="Liu J."/>
            <person name="Flicek P."/>
            <person name="Searle S."/>
            <person name="Wang J."/>
            <person name="Kuratani S."/>
            <person name="Yin Y."/>
            <person name="Aken B."/>
            <person name="Zhang G."/>
            <person name="Irie N."/>
        </authorList>
    </citation>
    <scope>NUCLEOTIDE SEQUENCE [LARGE SCALE GENOMIC DNA]</scope>
</reference>
<dbReference type="AlphaFoldDB" id="M7C1K1"/>
<dbReference type="PANTHER" id="PTHR46704">
    <property type="entry name" value="CXC DOMAIN-CONTAINING PROTEIN-RELATED"/>
    <property type="match status" value="1"/>
</dbReference>
<proteinExistence type="predicted"/>
<accession>M7C1K1</accession>
<dbReference type="PANTHER" id="PTHR46704:SF9">
    <property type="entry name" value="BHLH DOMAIN-CONTAINING PROTEIN"/>
    <property type="match status" value="1"/>
</dbReference>
<dbReference type="EMBL" id="KB520249">
    <property type="protein sequence ID" value="EMP38263.1"/>
    <property type="molecule type" value="Genomic_DNA"/>
</dbReference>
<gene>
    <name evidence="1" type="ORF">UY3_04472</name>
</gene>
<organism evidence="1 2">
    <name type="scientific">Chelonia mydas</name>
    <name type="common">Green sea-turtle</name>
    <name type="synonym">Chelonia agassizi</name>
    <dbReference type="NCBI Taxonomy" id="8469"/>
    <lineage>
        <taxon>Eukaryota</taxon>
        <taxon>Metazoa</taxon>
        <taxon>Chordata</taxon>
        <taxon>Craniata</taxon>
        <taxon>Vertebrata</taxon>
        <taxon>Euteleostomi</taxon>
        <taxon>Archelosauria</taxon>
        <taxon>Testudinata</taxon>
        <taxon>Testudines</taxon>
        <taxon>Cryptodira</taxon>
        <taxon>Durocryptodira</taxon>
        <taxon>Americhelydia</taxon>
        <taxon>Chelonioidea</taxon>
        <taxon>Cheloniidae</taxon>
        <taxon>Chelonia</taxon>
    </lineage>
</organism>
<protein>
    <submittedName>
        <fullName evidence="1">Uncharacterized protein</fullName>
    </submittedName>
</protein>
<sequence>MTNQFDPAAHPEVLINIRVGLHVISDVQESLLKVADIGEAQMERFERDALDSDETHCFFRPVKKSGIKTFADIAKKTKFKSGKGGTITAPLSPEIVFHRGLSLSRCRDDVSIRTVLSHPVGPVPMSLFHVDGTMRRTDKAELGHQLEAQAERIHELRACNKETTVYIKDALTVTQVVSGDKFHTFSELAAEYLRKILKRFDKPKSVIKYIDRYDNHNPVKTAERQHQTGFLSISSLVFLPKPKLVNNEAIISTVLNQSIKRNGVQLDDCGS</sequence>
<evidence type="ECO:0000313" key="1">
    <source>
        <dbReference type="EMBL" id="EMP38263.1"/>
    </source>
</evidence>
<keyword evidence="2" id="KW-1185">Reference proteome</keyword>
<evidence type="ECO:0000313" key="2">
    <source>
        <dbReference type="Proteomes" id="UP000031443"/>
    </source>
</evidence>
<dbReference type="Proteomes" id="UP000031443">
    <property type="component" value="Unassembled WGS sequence"/>
</dbReference>